<proteinExistence type="predicted"/>
<evidence type="ECO:0000313" key="2">
    <source>
        <dbReference type="Proteomes" id="UP000326198"/>
    </source>
</evidence>
<sequence length="162" mass="18272">MIDGRAASPIHYCEIMAGESWPLGSHVRKHQVVATLTATGDVAPHRMACRLETRAIPWKPTVKITPDAELGHLWCLARPCWVELFPTALMEYPALRDKMHLLIVRLFAALVQASTDRNRLVYRSLDTCILGLNPSLPIGPWIYEISNTLTQIVVLPHRPFDE</sequence>
<gene>
    <name evidence="1" type="ORF">BDV26DRAFT_209367</name>
</gene>
<dbReference type="Proteomes" id="UP000326198">
    <property type="component" value="Unassembled WGS sequence"/>
</dbReference>
<keyword evidence="2" id="KW-1185">Reference proteome</keyword>
<dbReference type="AlphaFoldDB" id="A0A5N7BM52"/>
<dbReference type="EMBL" id="ML736159">
    <property type="protein sequence ID" value="KAE8382798.1"/>
    <property type="molecule type" value="Genomic_DNA"/>
</dbReference>
<reference evidence="1 2" key="1">
    <citation type="submission" date="2019-04" db="EMBL/GenBank/DDBJ databases">
        <title>Friends and foes A comparative genomics studyof 23 Aspergillus species from section Flavi.</title>
        <authorList>
            <consortium name="DOE Joint Genome Institute"/>
            <person name="Kjaerbolling I."/>
            <person name="Vesth T."/>
            <person name="Frisvad J.C."/>
            <person name="Nybo J.L."/>
            <person name="Theobald S."/>
            <person name="Kildgaard S."/>
            <person name="Isbrandt T."/>
            <person name="Kuo A."/>
            <person name="Sato A."/>
            <person name="Lyhne E.K."/>
            <person name="Kogle M.E."/>
            <person name="Wiebenga A."/>
            <person name="Kun R.S."/>
            <person name="Lubbers R.J."/>
            <person name="Makela M.R."/>
            <person name="Barry K."/>
            <person name="Chovatia M."/>
            <person name="Clum A."/>
            <person name="Daum C."/>
            <person name="Haridas S."/>
            <person name="He G."/>
            <person name="LaButti K."/>
            <person name="Lipzen A."/>
            <person name="Mondo S."/>
            <person name="Riley R."/>
            <person name="Salamov A."/>
            <person name="Simmons B.A."/>
            <person name="Magnuson J.K."/>
            <person name="Henrissat B."/>
            <person name="Mortensen U.H."/>
            <person name="Larsen T.O."/>
            <person name="Devries R.P."/>
            <person name="Grigoriev I.V."/>
            <person name="Machida M."/>
            <person name="Baker S.E."/>
            <person name="Andersen M.R."/>
        </authorList>
    </citation>
    <scope>NUCLEOTIDE SEQUENCE [LARGE SCALE GENOMIC DNA]</scope>
    <source>
        <strain evidence="1 2">IBT 29228</strain>
    </source>
</reference>
<accession>A0A5N7BM52</accession>
<evidence type="ECO:0000313" key="1">
    <source>
        <dbReference type="EMBL" id="KAE8382798.1"/>
    </source>
</evidence>
<name>A0A5N7BM52_9EURO</name>
<protein>
    <submittedName>
        <fullName evidence="1">Uncharacterized protein</fullName>
    </submittedName>
</protein>
<organism evidence="1 2">
    <name type="scientific">Aspergillus bertholletiae</name>
    <dbReference type="NCBI Taxonomy" id="1226010"/>
    <lineage>
        <taxon>Eukaryota</taxon>
        <taxon>Fungi</taxon>
        <taxon>Dikarya</taxon>
        <taxon>Ascomycota</taxon>
        <taxon>Pezizomycotina</taxon>
        <taxon>Eurotiomycetes</taxon>
        <taxon>Eurotiomycetidae</taxon>
        <taxon>Eurotiales</taxon>
        <taxon>Aspergillaceae</taxon>
        <taxon>Aspergillus</taxon>
        <taxon>Aspergillus subgen. Circumdati</taxon>
    </lineage>
</organism>